<dbReference type="PANTHER" id="PTHR43717">
    <property type="entry name" value="ANAEROBIC NITRIC OXIDE REDUCTASE FLAVORUBREDOXIN"/>
    <property type="match status" value="1"/>
</dbReference>
<proteinExistence type="predicted"/>
<dbReference type="Pfam" id="PF19583">
    <property type="entry name" value="ODP"/>
    <property type="match status" value="1"/>
</dbReference>
<sequence>MHTNPPRHHPVEIAPDTFVIQATQGEGVAPMAVHLNSMVIRGREPIVVDTGAATHRDRYLEDLFSLVDPEDVRWVFLSHDDADHYGNLDAVMAACPHATLVTSWFQWERMENMPTIPPFRLRWIDDGGTFEANGRTYAAIRPPVYDSPTTRGLYDTGTGVYWASDCWATPVARGTANVDELDAADWRDGFTMFQLMNSPWLSVVDDARYQRSVDRVADLHIRAIASAHGPAITGGNVAVAMDMLRGLAGMDVPEGPGQPMLDEIVNGLLADAAADGR</sequence>
<evidence type="ECO:0000313" key="3">
    <source>
        <dbReference type="Proteomes" id="UP000334019"/>
    </source>
</evidence>
<organism evidence="2 3">
    <name type="scientific">Actinomarinicola tropica</name>
    <dbReference type="NCBI Taxonomy" id="2789776"/>
    <lineage>
        <taxon>Bacteria</taxon>
        <taxon>Bacillati</taxon>
        <taxon>Actinomycetota</taxon>
        <taxon>Acidimicrobiia</taxon>
        <taxon>Acidimicrobiales</taxon>
        <taxon>Iamiaceae</taxon>
        <taxon>Actinomarinicola</taxon>
    </lineage>
</organism>
<gene>
    <name evidence="2" type="ORF">GH723_01715</name>
</gene>
<keyword evidence="2" id="KW-0378">Hydrolase</keyword>
<dbReference type="KEGG" id="atq:GH723_01715"/>
<dbReference type="Gene3D" id="3.60.15.10">
    <property type="entry name" value="Ribonuclease Z/Hydroxyacylglutathione hydrolase-like"/>
    <property type="match status" value="1"/>
</dbReference>
<dbReference type="InterPro" id="IPR036866">
    <property type="entry name" value="RibonucZ/Hydroxyglut_hydro"/>
</dbReference>
<keyword evidence="3" id="KW-1185">Reference proteome</keyword>
<dbReference type="SMART" id="SM00849">
    <property type="entry name" value="Lactamase_B"/>
    <property type="match status" value="1"/>
</dbReference>
<name>A0A5Q2RE37_9ACTN</name>
<dbReference type="EMBL" id="CP045851">
    <property type="protein sequence ID" value="QGG93924.1"/>
    <property type="molecule type" value="Genomic_DNA"/>
</dbReference>
<dbReference type="Proteomes" id="UP000334019">
    <property type="component" value="Chromosome"/>
</dbReference>
<dbReference type="InterPro" id="IPR045761">
    <property type="entry name" value="ODP_dom"/>
</dbReference>
<dbReference type="InterPro" id="IPR001279">
    <property type="entry name" value="Metallo-B-lactamas"/>
</dbReference>
<dbReference type="GO" id="GO:0016787">
    <property type="term" value="F:hydrolase activity"/>
    <property type="evidence" value="ECO:0007669"/>
    <property type="project" value="UniProtKB-KW"/>
</dbReference>
<reference evidence="2 3" key="1">
    <citation type="submission" date="2019-11" db="EMBL/GenBank/DDBJ databases">
        <authorList>
            <person name="He Y."/>
        </authorList>
    </citation>
    <scope>NUCLEOTIDE SEQUENCE [LARGE SCALE GENOMIC DNA]</scope>
    <source>
        <strain evidence="2 3">SCSIO 58843</strain>
    </source>
</reference>
<feature type="domain" description="Metallo-beta-lactamase" evidence="1">
    <location>
        <begin position="34"/>
        <end position="228"/>
    </location>
</feature>
<dbReference type="AlphaFoldDB" id="A0A5Q2RE37"/>
<dbReference type="SUPFAM" id="SSF56281">
    <property type="entry name" value="Metallo-hydrolase/oxidoreductase"/>
    <property type="match status" value="1"/>
</dbReference>
<evidence type="ECO:0000313" key="2">
    <source>
        <dbReference type="EMBL" id="QGG93924.1"/>
    </source>
</evidence>
<protein>
    <submittedName>
        <fullName evidence="2">MBL fold metallo-hydrolase</fullName>
    </submittedName>
</protein>
<dbReference type="RefSeq" id="WP_153758030.1">
    <property type="nucleotide sequence ID" value="NZ_CP045851.1"/>
</dbReference>
<accession>A0A5Q2RE37</accession>
<evidence type="ECO:0000259" key="1">
    <source>
        <dbReference type="SMART" id="SM00849"/>
    </source>
</evidence>
<dbReference type="PANTHER" id="PTHR43717:SF1">
    <property type="entry name" value="ANAEROBIC NITRIC OXIDE REDUCTASE FLAVORUBREDOXIN"/>
    <property type="match status" value="1"/>
</dbReference>